<dbReference type="InterPro" id="IPR035897">
    <property type="entry name" value="Toll_tir_struct_dom_sf"/>
</dbReference>
<accession>V4L7E2</accession>
<evidence type="ECO:0000313" key="12">
    <source>
        <dbReference type="EMBL" id="ESQ38262.1"/>
    </source>
</evidence>
<dbReference type="InterPro" id="IPR032675">
    <property type="entry name" value="LRR_dom_sf"/>
</dbReference>
<dbReference type="GO" id="GO:0061809">
    <property type="term" value="F:NAD+ nucleosidase activity, cyclic ADP-ribose generating"/>
    <property type="evidence" value="ECO:0007669"/>
    <property type="project" value="UniProtKB-EC"/>
</dbReference>
<dbReference type="GO" id="GO:0043531">
    <property type="term" value="F:ADP binding"/>
    <property type="evidence" value="ECO:0007669"/>
    <property type="project" value="InterPro"/>
</dbReference>
<name>V4L7E2_EUTSA</name>
<dbReference type="Gene3D" id="3.80.10.10">
    <property type="entry name" value="Ribonuclease Inhibitor"/>
    <property type="match status" value="2"/>
</dbReference>
<dbReference type="SUPFAM" id="SSF52540">
    <property type="entry name" value="P-loop containing nucleoside triphosphate hydrolases"/>
    <property type="match status" value="1"/>
</dbReference>
<dbReference type="InterPro" id="IPR045344">
    <property type="entry name" value="C-JID"/>
</dbReference>
<dbReference type="InterPro" id="IPR042197">
    <property type="entry name" value="Apaf_helical"/>
</dbReference>
<dbReference type="GO" id="GO:0006952">
    <property type="term" value="P:defense response"/>
    <property type="evidence" value="ECO:0007669"/>
    <property type="project" value="UniProtKB-KW"/>
</dbReference>
<dbReference type="Proteomes" id="UP000030689">
    <property type="component" value="Unassembled WGS sequence"/>
</dbReference>
<feature type="domain" description="TIR" evidence="9">
    <location>
        <begin position="1"/>
        <end position="87"/>
    </location>
</feature>
<feature type="domain" description="C-JID" evidence="10">
    <location>
        <begin position="885"/>
        <end position="1035"/>
    </location>
</feature>
<dbReference type="KEGG" id="eus:EUTSA_v10028373mg"/>
<evidence type="ECO:0000259" key="10">
    <source>
        <dbReference type="Pfam" id="PF20160"/>
    </source>
</evidence>
<dbReference type="AlphaFoldDB" id="V4L7E2"/>
<dbReference type="PANTHER" id="PTHR11017">
    <property type="entry name" value="LEUCINE-RICH REPEAT-CONTAINING PROTEIN"/>
    <property type="match status" value="1"/>
</dbReference>
<dbReference type="FunFam" id="3.80.10.10:FF:000386">
    <property type="entry name" value="Disease resistance protein RPS4"/>
    <property type="match status" value="1"/>
</dbReference>
<evidence type="ECO:0000256" key="3">
    <source>
        <dbReference type="ARBA" id="ARBA00022737"/>
    </source>
</evidence>
<dbReference type="eggNOG" id="ENOG502SI7S">
    <property type="taxonomic scope" value="Eukaryota"/>
</dbReference>
<dbReference type="PANTHER" id="PTHR11017:SF576">
    <property type="entry name" value="DISEASE RESISTANCE-LIKE PROTEIN DSC1"/>
    <property type="match status" value="1"/>
</dbReference>
<evidence type="ECO:0000256" key="7">
    <source>
        <dbReference type="ARBA" id="ARBA00047304"/>
    </source>
</evidence>
<dbReference type="InterPro" id="IPR036390">
    <property type="entry name" value="WH_DNA-bd_sf"/>
</dbReference>
<evidence type="ECO:0000256" key="1">
    <source>
        <dbReference type="ARBA" id="ARBA00011982"/>
    </source>
</evidence>
<dbReference type="GO" id="GO:0007165">
    <property type="term" value="P:signal transduction"/>
    <property type="evidence" value="ECO:0007669"/>
    <property type="project" value="InterPro"/>
</dbReference>
<dbReference type="Gene3D" id="1.10.8.430">
    <property type="entry name" value="Helical domain of apoptotic protease-activating factors"/>
    <property type="match status" value="1"/>
</dbReference>
<evidence type="ECO:0000256" key="2">
    <source>
        <dbReference type="ARBA" id="ARBA00022614"/>
    </source>
</evidence>
<keyword evidence="2" id="KW-0433">Leucine-rich repeat</keyword>
<dbReference type="Gramene" id="ESQ38262">
    <property type="protein sequence ID" value="ESQ38262"/>
    <property type="gene ID" value="EUTSA_v10028373mg"/>
</dbReference>
<dbReference type="OMA" id="YWEAKLD"/>
<dbReference type="Pfam" id="PF01582">
    <property type="entry name" value="TIR"/>
    <property type="match status" value="1"/>
</dbReference>
<dbReference type="Pfam" id="PF20160">
    <property type="entry name" value="C-JID"/>
    <property type="match status" value="1"/>
</dbReference>
<dbReference type="InterPro" id="IPR000157">
    <property type="entry name" value="TIR_dom"/>
</dbReference>
<comment type="catalytic activity">
    <reaction evidence="7">
        <text>NAD(+) + H2O = ADP-D-ribose + nicotinamide + H(+)</text>
        <dbReference type="Rhea" id="RHEA:16301"/>
        <dbReference type="ChEBI" id="CHEBI:15377"/>
        <dbReference type="ChEBI" id="CHEBI:15378"/>
        <dbReference type="ChEBI" id="CHEBI:17154"/>
        <dbReference type="ChEBI" id="CHEBI:57540"/>
        <dbReference type="ChEBI" id="CHEBI:57967"/>
        <dbReference type="EC" id="3.2.2.6"/>
    </reaction>
    <physiologicalReaction direction="left-to-right" evidence="7">
        <dbReference type="Rhea" id="RHEA:16302"/>
    </physiologicalReaction>
</comment>
<dbReference type="InterPro" id="IPR058192">
    <property type="entry name" value="WHD_ROQ1-like"/>
</dbReference>
<dbReference type="FunFam" id="3.40.50.300:FF:001862">
    <property type="entry name" value="Disease resistance protein RPS4"/>
    <property type="match status" value="1"/>
</dbReference>
<evidence type="ECO:0000256" key="5">
    <source>
        <dbReference type="ARBA" id="ARBA00022821"/>
    </source>
</evidence>
<evidence type="ECO:0000259" key="11">
    <source>
        <dbReference type="Pfam" id="PF23282"/>
    </source>
</evidence>
<evidence type="ECO:0000256" key="4">
    <source>
        <dbReference type="ARBA" id="ARBA00022801"/>
    </source>
</evidence>
<keyword evidence="5" id="KW-0611">Plant defense</keyword>
<dbReference type="PRINTS" id="PR00364">
    <property type="entry name" value="DISEASERSIST"/>
</dbReference>
<keyword evidence="13" id="KW-1185">Reference proteome</keyword>
<dbReference type="InterPro" id="IPR044974">
    <property type="entry name" value="Disease_R_plants"/>
</dbReference>
<reference evidence="12 13" key="1">
    <citation type="journal article" date="2013" name="Front. Plant Sci.">
        <title>The Reference Genome of the Halophytic Plant Eutrema salsugineum.</title>
        <authorList>
            <person name="Yang R."/>
            <person name="Jarvis D.E."/>
            <person name="Chen H."/>
            <person name="Beilstein M.A."/>
            <person name="Grimwood J."/>
            <person name="Jenkins J."/>
            <person name="Shu S."/>
            <person name="Prochnik S."/>
            <person name="Xin M."/>
            <person name="Ma C."/>
            <person name="Schmutz J."/>
            <person name="Wing R.A."/>
            <person name="Mitchell-Olds T."/>
            <person name="Schumaker K.S."/>
            <person name="Wang X."/>
        </authorList>
    </citation>
    <scope>NUCLEOTIDE SEQUENCE [LARGE SCALE GENOMIC DNA]</scope>
</reference>
<dbReference type="Pfam" id="PF23282">
    <property type="entry name" value="WHD_ROQ1"/>
    <property type="match status" value="1"/>
</dbReference>
<proteinExistence type="predicted"/>
<evidence type="ECO:0000259" key="8">
    <source>
        <dbReference type="Pfam" id="PF00931"/>
    </source>
</evidence>
<dbReference type="SUPFAM" id="SSF52058">
    <property type="entry name" value="L domain-like"/>
    <property type="match status" value="2"/>
</dbReference>
<dbReference type="Pfam" id="PF00931">
    <property type="entry name" value="NB-ARC"/>
    <property type="match status" value="1"/>
</dbReference>
<dbReference type="FunFam" id="1.10.8.430:FF:000002">
    <property type="entry name" value="Disease resistance protein (TIR-NBS-LRR class)"/>
    <property type="match status" value="1"/>
</dbReference>
<dbReference type="InterPro" id="IPR027417">
    <property type="entry name" value="P-loop_NTPase"/>
</dbReference>
<dbReference type="EMBL" id="KI517537">
    <property type="protein sequence ID" value="ESQ38262.1"/>
    <property type="molecule type" value="Genomic_DNA"/>
</dbReference>
<dbReference type="EC" id="3.2.2.6" evidence="1"/>
<feature type="domain" description="Disease resistance protein Roq1-like winged-helix" evidence="11">
    <location>
        <begin position="333"/>
        <end position="396"/>
    </location>
</feature>
<dbReference type="Gene3D" id="3.40.50.300">
    <property type="entry name" value="P-loop containing nucleotide triphosphate hydrolases"/>
    <property type="match status" value="1"/>
</dbReference>
<gene>
    <name evidence="12" type="ORF">EUTSA_v10028373mg</name>
</gene>
<evidence type="ECO:0000313" key="13">
    <source>
        <dbReference type="Proteomes" id="UP000030689"/>
    </source>
</evidence>
<keyword evidence="3" id="KW-0677">Repeat</keyword>
<sequence length="1096" mass="124066">MKILYKVDKSDVEKQEKSFAVPFEVPEVTFPGVTAEEISSWRAALATASNILGYVVKEISTSEAKLVDEIAVDTFKKLNDLAPSGNEGLVGVESRLRILEKLLSCNELDSVQIIGIVGMGGIGKTTLADCLYGRMRGQFDGSCFLTNIRENSGRSGLESLLQKLLSTLLNDRDLEIGAPGYAHERFERRLKSKRLLIVLDDVNDEKQIRYLMGHCKWYQGGSRVIITTRDSKLIETIKGRKYVLPKLNDREALKLFSLNAFNGSCPSKEFKSLTNMVLDYAKGHPLALKVLGSDLCERDNLYWEAKLDRLKSISHGDIYEVLETSYEELNFVQRNVFLDIACFFRSEKVDYVRSVLNGHGVDVSSVIEDLIDKCLITLSNNRIEMHDMLQTMGKEISLKAETITISDFRWLSQYGIHSKWYIRLWDSAISNKIRGIFLDTLKLGAMRLSAKAFKGMDNLRYLKIYDSRCSRGCEAEFKLRLRKGLDFLPNELTYLHWHGYPLQNLKLPHSVLEEIWDDDKDAGMLKWVDLSHCLNLRLCAGLANAQNLERLNLEGCTSLKKLPSSMNCLEKLVYLNLRDCTSLRSLPKGLKYESLQTFILSGCSSLKKFSLISENVEVLLLDGTALKSLPEPIETLRKLALLNLKNCKKLKHVSSDLYKLKCLQELILSGCSQLEVFPEIKEDIESLEILLLDNTAITEMPNMMHLNNIKTFSLCGTKSEVSFSTSFLPPPLSCSQLTDLYLSRCSLYKLPDNIGGFSSLQSLCVSGNDIENLPESFNKLHNLKWFDLKYCKMLKSLPALPQNLQYLDAHECESLETLAYPLTPLTVGERIHSMFIFSNCYKLNQDAQESLVGHARNKSQLMANASVKRYYRGFIPEPLVGICYPANEIPSWFCHQRLGHSLEIPLPPHWCDTGFVGLALSVVVSFKDYNDCAKRFSVKCLGKFENQDGSFTRFDFTLAGWNEPCGSLCNEPRKLTSDHVFMGYNSCFHVKKLHGESNNCCYAKASFEFYATDGETRENLEICEVIKCGMSLVYVPDDDDCMLLKKTNLVQLGLKTEPICSYGLDDVTDDVRPKRVRCGGDKEPDCKRTKEEKILV</sequence>
<protein>
    <recommendedName>
        <fullName evidence="1">ADP-ribosyl cyclase/cyclic ADP-ribose hydrolase</fullName>
        <ecNumber evidence="1">3.2.2.6</ecNumber>
    </recommendedName>
</protein>
<organism evidence="12 13">
    <name type="scientific">Eutrema salsugineum</name>
    <name type="common">Saltwater cress</name>
    <name type="synonym">Sisymbrium salsugineum</name>
    <dbReference type="NCBI Taxonomy" id="72664"/>
    <lineage>
        <taxon>Eukaryota</taxon>
        <taxon>Viridiplantae</taxon>
        <taxon>Streptophyta</taxon>
        <taxon>Embryophyta</taxon>
        <taxon>Tracheophyta</taxon>
        <taxon>Spermatophyta</taxon>
        <taxon>Magnoliopsida</taxon>
        <taxon>eudicotyledons</taxon>
        <taxon>Gunneridae</taxon>
        <taxon>Pentapetalae</taxon>
        <taxon>rosids</taxon>
        <taxon>malvids</taxon>
        <taxon>Brassicales</taxon>
        <taxon>Brassicaceae</taxon>
        <taxon>Eutremeae</taxon>
        <taxon>Eutrema</taxon>
    </lineage>
</organism>
<dbReference type="Gene3D" id="3.40.50.10140">
    <property type="entry name" value="Toll/interleukin-1 receptor homology (TIR) domain"/>
    <property type="match status" value="1"/>
</dbReference>
<dbReference type="InterPro" id="IPR002182">
    <property type="entry name" value="NB-ARC"/>
</dbReference>
<dbReference type="SUPFAM" id="SSF46785">
    <property type="entry name" value="Winged helix' DNA-binding domain"/>
    <property type="match status" value="1"/>
</dbReference>
<keyword evidence="4" id="KW-0378">Hydrolase</keyword>
<evidence type="ECO:0000259" key="9">
    <source>
        <dbReference type="Pfam" id="PF01582"/>
    </source>
</evidence>
<evidence type="ECO:0000256" key="6">
    <source>
        <dbReference type="ARBA" id="ARBA00023027"/>
    </source>
</evidence>
<feature type="domain" description="NB-ARC" evidence="8">
    <location>
        <begin position="97"/>
        <end position="262"/>
    </location>
</feature>
<keyword evidence="6" id="KW-0520">NAD</keyword>